<evidence type="ECO:0000256" key="1">
    <source>
        <dbReference type="ARBA" id="ARBA00010641"/>
    </source>
</evidence>
<evidence type="ECO:0000256" key="2">
    <source>
        <dbReference type="ARBA" id="ARBA00023015"/>
    </source>
</evidence>
<dbReference type="PANTHER" id="PTHR43133">
    <property type="entry name" value="RNA POLYMERASE ECF-TYPE SIGMA FACTO"/>
    <property type="match status" value="1"/>
</dbReference>
<dbReference type="InterPro" id="IPR036388">
    <property type="entry name" value="WH-like_DNA-bd_sf"/>
</dbReference>
<dbReference type="SUPFAM" id="SSF88946">
    <property type="entry name" value="Sigma2 domain of RNA polymerase sigma factors"/>
    <property type="match status" value="1"/>
</dbReference>
<organism evidence="6 7">
    <name type="scientific">Roseitalea porphyridii</name>
    <dbReference type="NCBI Taxonomy" id="1852022"/>
    <lineage>
        <taxon>Bacteria</taxon>
        <taxon>Pseudomonadati</taxon>
        <taxon>Pseudomonadota</taxon>
        <taxon>Alphaproteobacteria</taxon>
        <taxon>Hyphomicrobiales</taxon>
        <taxon>Ahrensiaceae</taxon>
        <taxon>Roseitalea</taxon>
    </lineage>
</organism>
<reference evidence="6 7" key="1">
    <citation type="journal article" date="2017" name="Int. J. Syst. Evol. Microbiol.">
        <title>Roseitalea porphyridii gen. nov., sp. nov., isolated from a red alga, and reclassification of Hoeflea suaedae Chung et al. 2013 as Pseudohoeflea suaedae gen. nov., comb. nov.</title>
        <authorList>
            <person name="Hyeon J.W."/>
            <person name="Jeong S.E."/>
            <person name="Baek K."/>
            <person name="Jeon C.O."/>
        </authorList>
    </citation>
    <scope>NUCLEOTIDE SEQUENCE [LARGE SCALE GENOMIC DNA]</scope>
    <source>
        <strain evidence="6 7">MA7-20</strain>
    </source>
</reference>
<evidence type="ECO:0000256" key="4">
    <source>
        <dbReference type="ARBA" id="ARBA00023163"/>
    </source>
</evidence>
<keyword evidence="3" id="KW-0731">Sigma factor</keyword>
<dbReference type="SUPFAM" id="SSF88659">
    <property type="entry name" value="Sigma3 and sigma4 domains of RNA polymerase sigma factors"/>
    <property type="match status" value="1"/>
</dbReference>
<dbReference type="AlphaFoldDB" id="A0A4P6V507"/>
<dbReference type="InterPro" id="IPR013325">
    <property type="entry name" value="RNA_pol_sigma_r2"/>
</dbReference>
<dbReference type="Gene3D" id="1.10.10.10">
    <property type="entry name" value="Winged helix-like DNA-binding domain superfamily/Winged helix DNA-binding domain"/>
    <property type="match status" value="1"/>
</dbReference>
<feature type="domain" description="RNA polymerase sigma-70 region 2" evidence="5">
    <location>
        <begin position="28"/>
        <end position="91"/>
    </location>
</feature>
<sequence length="193" mass="21267">MSVHHAATTVSGAACREPATAVHHCLVEHRRDYLRYVRGRLSSPDEADDAFQDFCVRAIRCAGAPDDLPGARAWLRCVLRSTIVDHYRRRAARRRGEDAYRLEPHETQAELASDDAPACRCVAVALAGLRPDQAELLRRLDLDEEPRSAVANDEGVTVNALGVRLHRARHALRTAIGDVCATCGEGRFAECDC</sequence>
<accession>A0A4P6V507</accession>
<dbReference type="GO" id="GO:0016987">
    <property type="term" value="F:sigma factor activity"/>
    <property type="evidence" value="ECO:0007669"/>
    <property type="project" value="UniProtKB-KW"/>
</dbReference>
<evidence type="ECO:0000313" key="6">
    <source>
        <dbReference type="EMBL" id="QBK31879.1"/>
    </source>
</evidence>
<keyword evidence="2" id="KW-0805">Transcription regulation</keyword>
<proteinExistence type="inferred from homology"/>
<dbReference type="PANTHER" id="PTHR43133:SF25">
    <property type="entry name" value="RNA POLYMERASE SIGMA FACTOR RFAY-RELATED"/>
    <property type="match status" value="1"/>
</dbReference>
<dbReference type="InterPro" id="IPR039425">
    <property type="entry name" value="RNA_pol_sigma-70-like"/>
</dbReference>
<dbReference type="EMBL" id="CP036532">
    <property type="protein sequence ID" value="QBK31879.1"/>
    <property type="molecule type" value="Genomic_DNA"/>
</dbReference>
<gene>
    <name evidence="6" type="ORF">E0E05_15500</name>
</gene>
<dbReference type="Gene3D" id="1.10.1740.10">
    <property type="match status" value="1"/>
</dbReference>
<dbReference type="Proteomes" id="UP000293719">
    <property type="component" value="Chromosome"/>
</dbReference>
<protein>
    <submittedName>
        <fullName evidence="6">RNA polymerase sigma factor</fullName>
    </submittedName>
</protein>
<keyword evidence="4" id="KW-0804">Transcription</keyword>
<evidence type="ECO:0000313" key="7">
    <source>
        <dbReference type="Proteomes" id="UP000293719"/>
    </source>
</evidence>
<dbReference type="GO" id="GO:0006352">
    <property type="term" value="P:DNA-templated transcription initiation"/>
    <property type="evidence" value="ECO:0007669"/>
    <property type="project" value="InterPro"/>
</dbReference>
<evidence type="ECO:0000256" key="3">
    <source>
        <dbReference type="ARBA" id="ARBA00023082"/>
    </source>
</evidence>
<name>A0A4P6V507_9HYPH</name>
<dbReference type="Pfam" id="PF04542">
    <property type="entry name" value="Sigma70_r2"/>
    <property type="match status" value="1"/>
</dbReference>
<dbReference type="KEGG" id="rpod:E0E05_15500"/>
<dbReference type="InterPro" id="IPR014284">
    <property type="entry name" value="RNA_pol_sigma-70_dom"/>
</dbReference>
<dbReference type="InterPro" id="IPR007627">
    <property type="entry name" value="RNA_pol_sigma70_r2"/>
</dbReference>
<dbReference type="InterPro" id="IPR013324">
    <property type="entry name" value="RNA_pol_sigma_r3/r4-like"/>
</dbReference>
<evidence type="ECO:0000259" key="5">
    <source>
        <dbReference type="Pfam" id="PF04542"/>
    </source>
</evidence>
<comment type="similarity">
    <text evidence="1">Belongs to the sigma-70 factor family. ECF subfamily.</text>
</comment>
<dbReference type="NCBIfam" id="TIGR02937">
    <property type="entry name" value="sigma70-ECF"/>
    <property type="match status" value="1"/>
</dbReference>
<keyword evidence="7" id="KW-1185">Reference proteome</keyword>